<sequence>MEVDAPPPYEEQSAPAGITLNIHEYGKNNFLVSVVPPREPVKTKKGPKRAPLDLCCVIDVSGSMEESAPAPAESAGKAKEDTGLTILDVVQHAMKTIIATLDDNDRLAIIAFDSRAELITNFQYSTEAGKKLLNTCVNKLEPKASTNLWDGLKMGMNLLHDLQNANEGSSTSASAKKSEGRIASLFILTDGQPNVNPPRGHIPMLQQWLESNPDTRFAINSFGFGYDLDSALMSDIARAGGGHYGFIADAGMVGTVFVHALANLFSTYATACYINLEVPDGAKVKKPIGEFNHTESSWGAKIDIGDLQYGQAREFIFEIEGLADGSPEDITVTIVGKPWDAQEAVNIPATLTTSPEPNAPSKDYEYHLHRLTLVSSIYALCAKKKDELLAALDEYKEIFQTQAKNITSGLAGHAAAEALATDIGGEVTLAVSDRTAYNKWGRHYFPSLARAHQMQRCNNFKDPGLQVYGQNSPLFTQSRDFADAEFDKLPPPTPSAPQMPASYGSYSRGGAPPVQRTKISSMSRYNVRGGVCFTGDCLATLADGTKARMDTLRRGTTVLTAKGPVEVGGVIKTKVTGRTLICRIGETKVTPWHPVHYNGKWMFPADISRPVMESCDAVYSVLLLPSPHVDAHTMFVNDLKVVTLGHGLVDDEYELNGGDVRNHSFFGSYADVFDGMKELPGFFEDGVCECEGVARDAESRLIKGFVAPAKDYSPVDTGIGQAVIVGA</sequence>
<dbReference type="InterPro" id="IPR036844">
    <property type="entry name" value="Hint_dom_sf"/>
</dbReference>
<dbReference type="OrthoDB" id="10264538at2759"/>
<dbReference type="Pfam" id="PF14623">
    <property type="entry name" value="Vint"/>
    <property type="match status" value="1"/>
</dbReference>
<gene>
    <name evidence="3" type="ORF">DRE_02818</name>
</gene>
<dbReference type="PANTHER" id="PTHR10579">
    <property type="entry name" value="CALCIUM-ACTIVATED CHLORIDE CHANNEL REGULATOR"/>
    <property type="match status" value="1"/>
</dbReference>
<evidence type="ECO:0000313" key="4">
    <source>
        <dbReference type="Proteomes" id="UP000024837"/>
    </source>
</evidence>
<keyword evidence="4" id="KW-1185">Reference proteome</keyword>
<evidence type="ECO:0000256" key="1">
    <source>
        <dbReference type="SAM" id="MobiDB-lite"/>
    </source>
</evidence>
<dbReference type="InterPro" id="IPR051266">
    <property type="entry name" value="CLCR"/>
</dbReference>
<evidence type="ECO:0000259" key="2">
    <source>
        <dbReference type="PROSITE" id="PS50234"/>
    </source>
</evidence>
<dbReference type="InterPro" id="IPR039510">
    <property type="entry name" value="Vint_dom"/>
</dbReference>
<accession>W7HUP2</accession>
<dbReference type="PROSITE" id="PS50234">
    <property type="entry name" value="VWFA"/>
    <property type="match status" value="1"/>
</dbReference>
<organism evidence="3 4">
    <name type="scientific">Drechslerella stenobrocha 248</name>
    <dbReference type="NCBI Taxonomy" id="1043628"/>
    <lineage>
        <taxon>Eukaryota</taxon>
        <taxon>Fungi</taxon>
        <taxon>Dikarya</taxon>
        <taxon>Ascomycota</taxon>
        <taxon>Pezizomycotina</taxon>
        <taxon>Orbiliomycetes</taxon>
        <taxon>Orbiliales</taxon>
        <taxon>Orbiliaceae</taxon>
        <taxon>Drechslerella</taxon>
    </lineage>
</organism>
<dbReference type="Pfam" id="PF14624">
    <property type="entry name" value="Vwaint"/>
    <property type="match status" value="1"/>
</dbReference>
<dbReference type="Pfam" id="PF13519">
    <property type="entry name" value="VWA_2"/>
    <property type="match status" value="1"/>
</dbReference>
<dbReference type="AlphaFoldDB" id="W7HUP2"/>
<dbReference type="SUPFAM" id="SSF53300">
    <property type="entry name" value="vWA-like"/>
    <property type="match status" value="1"/>
</dbReference>
<dbReference type="EMBL" id="KI966407">
    <property type="protein sequence ID" value="EWC47936.1"/>
    <property type="molecule type" value="Genomic_DNA"/>
</dbReference>
<name>W7HUP2_9PEZI</name>
<proteinExistence type="predicted"/>
<dbReference type="Gene3D" id="3.40.50.410">
    <property type="entry name" value="von Willebrand factor, type A domain"/>
    <property type="match status" value="1"/>
</dbReference>
<dbReference type="SMART" id="SM00327">
    <property type="entry name" value="VWA"/>
    <property type="match status" value="1"/>
</dbReference>
<feature type="region of interest" description="Disordered" evidence="1">
    <location>
        <begin position="491"/>
        <end position="513"/>
    </location>
</feature>
<reference evidence="3 4" key="1">
    <citation type="submission" date="2013-05" db="EMBL/GenBank/DDBJ databases">
        <title>Drechslerella stenobrocha genome reveals carnivorous origination and mechanical trapping mechanism of predatory fungi.</title>
        <authorList>
            <person name="Liu X."/>
            <person name="Zhang W."/>
            <person name="Liu K."/>
        </authorList>
    </citation>
    <scope>NUCLEOTIDE SEQUENCE [LARGE SCALE GENOMIC DNA]</scope>
    <source>
        <strain evidence="3 4">248</strain>
    </source>
</reference>
<dbReference type="InterPro" id="IPR032838">
    <property type="entry name" value="Vwaint_dom"/>
</dbReference>
<evidence type="ECO:0000313" key="3">
    <source>
        <dbReference type="EMBL" id="EWC47936.1"/>
    </source>
</evidence>
<dbReference type="PANTHER" id="PTHR10579:SF43">
    <property type="entry name" value="ZINC FINGER (C3HC4-TYPE RING FINGER) FAMILY PROTEIN"/>
    <property type="match status" value="1"/>
</dbReference>
<dbReference type="SUPFAM" id="SSF51294">
    <property type="entry name" value="Hedgehog/intein (Hint) domain"/>
    <property type="match status" value="1"/>
</dbReference>
<feature type="domain" description="VWFA" evidence="2">
    <location>
        <begin position="53"/>
        <end position="261"/>
    </location>
</feature>
<dbReference type="InterPro" id="IPR036465">
    <property type="entry name" value="vWFA_dom_sf"/>
</dbReference>
<protein>
    <recommendedName>
        <fullName evidence="2">VWFA domain-containing protein</fullName>
    </recommendedName>
</protein>
<dbReference type="Proteomes" id="UP000024837">
    <property type="component" value="Unassembled WGS sequence"/>
</dbReference>
<dbReference type="InterPro" id="IPR002035">
    <property type="entry name" value="VWF_A"/>
</dbReference>
<dbReference type="HOGENOM" id="CLU_013635_0_0_1"/>